<dbReference type="PROSITE" id="PS50217">
    <property type="entry name" value="BZIP"/>
    <property type="match status" value="1"/>
</dbReference>
<gene>
    <name evidence="5" type="primary">ga09340</name>
    <name evidence="5" type="ORF">PR202_ga09340</name>
</gene>
<keyword evidence="3" id="KW-0175">Coiled coil</keyword>
<dbReference type="InterPro" id="IPR046347">
    <property type="entry name" value="bZIP_sf"/>
</dbReference>
<dbReference type="AlphaFoldDB" id="A0AAV5C2D8"/>
<accession>A0AAV5C2D8</accession>
<evidence type="ECO:0000256" key="2">
    <source>
        <dbReference type="ARBA" id="ARBA00023163"/>
    </source>
</evidence>
<protein>
    <recommendedName>
        <fullName evidence="4">BZIP domain-containing protein</fullName>
    </recommendedName>
</protein>
<feature type="coiled-coil region" evidence="3">
    <location>
        <begin position="91"/>
        <end position="118"/>
    </location>
</feature>
<keyword evidence="2" id="KW-0804">Transcription</keyword>
<sequence length="226" mass="25250">MDHAVELPSHLLFSRPEITHGFDEFLKTATACTHTHTCNPPGPSAATHTHTCLHTHLQVFASAENTTLVEEGDLRKPRKPLGNREAVRKYREKKKAHAAFLEEEVKKLRTTNQQLLKRLQGYAALEAEVVRLRGLLFDVRGKIDSEIDACDDFQKHWIVGSVSCTYPSPCFDTDAKLATPEESYGPTVVDCEIKQSGSVSRDLDNPDADNLMDAVANDQYFTVASW</sequence>
<dbReference type="GO" id="GO:0000981">
    <property type="term" value="F:DNA-binding transcription factor activity, RNA polymerase II-specific"/>
    <property type="evidence" value="ECO:0007669"/>
    <property type="project" value="TreeGrafter"/>
</dbReference>
<dbReference type="PANTHER" id="PTHR23334">
    <property type="entry name" value="CCAAT/ENHANCER BINDING PROTEIN"/>
    <property type="match status" value="1"/>
</dbReference>
<feature type="domain" description="BZIP" evidence="4">
    <location>
        <begin position="73"/>
        <end position="120"/>
    </location>
</feature>
<dbReference type="Gene3D" id="1.20.5.170">
    <property type="match status" value="1"/>
</dbReference>
<reference evidence="5" key="2">
    <citation type="submission" date="2021-12" db="EMBL/GenBank/DDBJ databases">
        <title>Resequencing data analysis of finger millet.</title>
        <authorList>
            <person name="Hatakeyama M."/>
            <person name="Aluri S."/>
            <person name="Balachadran M.T."/>
            <person name="Sivarajan S.R."/>
            <person name="Poveda L."/>
            <person name="Shimizu-Inatsugi R."/>
            <person name="Schlapbach R."/>
            <person name="Sreeman S.M."/>
            <person name="Shimizu K.K."/>
        </authorList>
    </citation>
    <scope>NUCLEOTIDE SEQUENCE</scope>
</reference>
<evidence type="ECO:0000313" key="5">
    <source>
        <dbReference type="EMBL" id="GJM92836.1"/>
    </source>
</evidence>
<name>A0AAV5C2D8_ELECO</name>
<evidence type="ECO:0000256" key="3">
    <source>
        <dbReference type="SAM" id="Coils"/>
    </source>
</evidence>
<evidence type="ECO:0000259" key="4">
    <source>
        <dbReference type="PROSITE" id="PS50217"/>
    </source>
</evidence>
<dbReference type="InterPro" id="IPR004827">
    <property type="entry name" value="bZIP"/>
</dbReference>
<organism evidence="5 6">
    <name type="scientific">Eleusine coracana subsp. coracana</name>
    <dbReference type="NCBI Taxonomy" id="191504"/>
    <lineage>
        <taxon>Eukaryota</taxon>
        <taxon>Viridiplantae</taxon>
        <taxon>Streptophyta</taxon>
        <taxon>Embryophyta</taxon>
        <taxon>Tracheophyta</taxon>
        <taxon>Spermatophyta</taxon>
        <taxon>Magnoliopsida</taxon>
        <taxon>Liliopsida</taxon>
        <taxon>Poales</taxon>
        <taxon>Poaceae</taxon>
        <taxon>PACMAD clade</taxon>
        <taxon>Chloridoideae</taxon>
        <taxon>Cynodonteae</taxon>
        <taxon>Eleusininae</taxon>
        <taxon>Eleusine</taxon>
    </lineage>
</organism>
<dbReference type="EMBL" id="BQKI01000004">
    <property type="protein sequence ID" value="GJM92836.1"/>
    <property type="molecule type" value="Genomic_DNA"/>
</dbReference>
<dbReference type="CDD" id="cd14686">
    <property type="entry name" value="bZIP"/>
    <property type="match status" value="1"/>
</dbReference>
<dbReference type="GO" id="GO:0006351">
    <property type="term" value="P:DNA-templated transcription"/>
    <property type="evidence" value="ECO:0007669"/>
    <property type="project" value="InterPro"/>
</dbReference>
<proteinExistence type="predicted"/>
<reference evidence="5" key="1">
    <citation type="journal article" date="2018" name="DNA Res.">
        <title>Multiple hybrid de novo genome assembly of finger millet, an orphan allotetraploid crop.</title>
        <authorList>
            <person name="Hatakeyama M."/>
            <person name="Aluri S."/>
            <person name="Balachadran M.T."/>
            <person name="Sivarajan S.R."/>
            <person name="Patrignani A."/>
            <person name="Gruter S."/>
            <person name="Poveda L."/>
            <person name="Shimizu-Inatsugi R."/>
            <person name="Baeten J."/>
            <person name="Francoijs K.J."/>
            <person name="Nataraja K.N."/>
            <person name="Reddy Y.A.N."/>
            <person name="Phadnis S."/>
            <person name="Ravikumar R.L."/>
            <person name="Schlapbach R."/>
            <person name="Sreeman S.M."/>
            <person name="Shimizu K.K."/>
        </authorList>
    </citation>
    <scope>NUCLEOTIDE SEQUENCE</scope>
</reference>
<dbReference type="Proteomes" id="UP001054889">
    <property type="component" value="Unassembled WGS sequence"/>
</dbReference>
<keyword evidence="1" id="KW-0805">Transcription regulation</keyword>
<dbReference type="InterPro" id="IPR031106">
    <property type="entry name" value="C/EBP"/>
</dbReference>
<evidence type="ECO:0000313" key="6">
    <source>
        <dbReference type="Proteomes" id="UP001054889"/>
    </source>
</evidence>
<evidence type="ECO:0000256" key="1">
    <source>
        <dbReference type="ARBA" id="ARBA00023015"/>
    </source>
</evidence>
<comment type="caution">
    <text evidence="5">The sequence shown here is derived from an EMBL/GenBank/DDBJ whole genome shotgun (WGS) entry which is preliminary data.</text>
</comment>
<dbReference type="SMART" id="SM00338">
    <property type="entry name" value="BRLZ"/>
    <property type="match status" value="1"/>
</dbReference>
<keyword evidence="6" id="KW-1185">Reference proteome</keyword>
<dbReference type="Pfam" id="PF07716">
    <property type="entry name" value="bZIP_2"/>
    <property type="match status" value="1"/>
</dbReference>
<dbReference type="PANTHER" id="PTHR23334:SF20">
    <property type="entry name" value="BASIC LEUCINE ZIPPER 24"/>
    <property type="match status" value="1"/>
</dbReference>
<dbReference type="SUPFAM" id="SSF57959">
    <property type="entry name" value="Leucine zipper domain"/>
    <property type="match status" value="1"/>
</dbReference>
<dbReference type="GO" id="GO:0000978">
    <property type="term" value="F:RNA polymerase II cis-regulatory region sequence-specific DNA binding"/>
    <property type="evidence" value="ECO:0007669"/>
    <property type="project" value="TreeGrafter"/>
</dbReference>